<dbReference type="OrthoDB" id="9766127at2"/>
<dbReference type="PANTHER" id="PTHR10151">
    <property type="entry name" value="ECTONUCLEOTIDE PYROPHOSPHATASE/PHOSPHODIESTERASE"/>
    <property type="match status" value="1"/>
</dbReference>
<dbReference type="CDD" id="cd16016">
    <property type="entry name" value="AP-SPAP"/>
    <property type="match status" value="1"/>
</dbReference>
<evidence type="ECO:0000256" key="6">
    <source>
        <dbReference type="PIRSR" id="PIRSR031924-51"/>
    </source>
</evidence>
<evidence type="ECO:0000256" key="7">
    <source>
        <dbReference type="SAM" id="SignalP"/>
    </source>
</evidence>
<dbReference type="InterPro" id="IPR026263">
    <property type="entry name" value="Alkaline_phosphatase_prok"/>
</dbReference>
<feature type="binding site" evidence="6">
    <location>
        <begin position="177"/>
        <end position="179"/>
    </location>
    <ligand>
        <name>substrate</name>
    </ligand>
</feature>
<reference evidence="8 9" key="1">
    <citation type="submission" date="2019-06" db="EMBL/GenBank/DDBJ databases">
        <title>Flavibacter putida gen. nov., sp. nov., a novel marine bacterium of the family Flavobacteriaceae isolated from coastal seawater.</title>
        <authorList>
            <person name="Feng X."/>
        </authorList>
    </citation>
    <scope>NUCLEOTIDE SEQUENCE [LARGE SCALE GENOMIC DNA]</scope>
    <source>
        <strain evidence="8 9">PLHSN227</strain>
    </source>
</reference>
<dbReference type="EMBL" id="VIAR01000014">
    <property type="protein sequence ID" value="TQD34363.1"/>
    <property type="molecule type" value="Genomic_DNA"/>
</dbReference>
<feature type="binding site" evidence="6">
    <location>
        <position position="116"/>
    </location>
    <ligand>
        <name>substrate</name>
    </ligand>
</feature>
<dbReference type="GO" id="GO:0046872">
    <property type="term" value="F:metal ion binding"/>
    <property type="evidence" value="ECO:0007669"/>
    <property type="project" value="UniProtKB-KW"/>
</dbReference>
<dbReference type="PANTHER" id="PTHR10151:SF120">
    <property type="entry name" value="BIS(5'-ADENOSYL)-TRIPHOSPHATASE"/>
    <property type="match status" value="1"/>
</dbReference>
<dbReference type="GO" id="GO:0004035">
    <property type="term" value="F:alkaline phosphatase activity"/>
    <property type="evidence" value="ECO:0007669"/>
    <property type="project" value="InterPro"/>
</dbReference>
<keyword evidence="2 4" id="KW-0479">Metal-binding</keyword>
<dbReference type="AlphaFoldDB" id="A0A507ZD55"/>
<feature type="active site" description="Phosphothreonine intermediate" evidence="5">
    <location>
        <position position="95"/>
    </location>
</feature>
<name>A0A507ZD55_9FLAO</name>
<dbReference type="InterPro" id="IPR017850">
    <property type="entry name" value="Alkaline_phosphatase_core_sf"/>
</dbReference>
<dbReference type="RefSeq" id="WP_141422568.1">
    <property type="nucleotide sequence ID" value="NZ_VIAR01000014.1"/>
</dbReference>
<keyword evidence="9" id="KW-1185">Reference proteome</keyword>
<dbReference type="Proteomes" id="UP000317169">
    <property type="component" value="Unassembled WGS sequence"/>
</dbReference>
<feature type="chain" id="PRO_5021452067" evidence="7">
    <location>
        <begin position="23"/>
        <end position="564"/>
    </location>
</feature>
<evidence type="ECO:0000256" key="3">
    <source>
        <dbReference type="ARBA" id="ARBA00022729"/>
    </source>
</evidence>
<dbReference type="PIRSF" id="PIRSF031924">
    <property type="entry name" value="Pi-irrepressible_AP"/>
    <property type="match status" value="1"/>
</dbReference>
<evidence type="ECO:0000313" key="9">
    <source>
        <dbReference type="Proteomes" id="UP000317169"/>
    </source>
</evidence>
<dbReference type="Gene3D" id="3.40.720.10">
    <property type="entry name" value="Alkaline Phosphatase, subunit A"/>
    <property type="match status" value="1"/>
</dbReference>
<dbReference type="PROSITE" id="PS51257">
    <property type="entry name" value="PROKAR_LIPOPROTEIN"/>
    <property type="match status" value="1"/>
</dbReference>
<evidence type="ECO:0000313" key="8">
    <source>
        <dbReference type="EMBL" id="TQD34363.1"/>
    </source>
</evidence>
<feature type="signal peptide" evidence="7">
    <location>
        <begin position="1"/>
        <end position="22"/>
    </location>
</feature>
<gene>
    <name evidence="8" type="ORF">FKR84_12040</name>
</gene>
<dbReference type="NCBIfam" id="NF042991">
    <property type="entry name" value="alk_phos_PafA"/>
    <property type="match status" value="1"/>
</dbReference>
<organism evidence="8 9">
    <name type="scientific">Haloflavibacter putidus</name>
    <dbReference type="NCBI Taxonomy" id="2576776"/>
    <lineage>
        <taxon>Bacteria</taxon>
        <taxon>Pseudomonadati</taxon>
        <taxon>Bacteroidota</taxon>
        <taxon>Flavobacteriia</taxon>
        <taxon>Flavobacteriales</taxon>
        <taxon>Flavobacteriaceae</taxon>
        <taxon>Haloflavibacter</taxon>
    </lineage>
</organism>
<sequence>MKKMLYSLFGAFLIMSCNTSQETVATQTETTVKTDSVKQNTNHKPKLIVGIVVDQMRADYISRFWEKYGEKGFKRMINNGFHLKNTHFNYVPTYTGPGHASVYTGTTPRNHGIIANNWFDKQIAERVYCAGDNSVKPVGTNSKAGKMSPSRMKTTTFGDQNRLHTQFRGKTIGIALKDRGAILPSGHTANAAYWFYGEDEGNFISSSFYQEDLPEWVQSFNQSGKAASYLKIWNTLYPIENYTESGTDKNSYEFGFDGKEDATFPYDLAGLKAENDNFDILKATPYGNNLTTDFAIAAIKAENLGKDNFTDVLTLSYSSTDYVGHNFGVNSKEVQDTYLRLDQDIARLLETLDQEVGKGKYTVFLTADHGGVNVPNFLKDHKIPAGYFSNSTLRKELNKFLGNNYAATNLIANVSNNQVFFDYNALGEKNIKAKDLEAEIANFLLQQEGIYQVYTRSNMQNAGFTEKRAKLIQNGFNQKRSGDVVYVLDPAHVSYPSKGSTHGSALNYDTHVPLIFYGNGIKKGKTYRESHITDIAPTISALLEIAFPNNATGDVLYEILKTTD</sequence>
<protein>
    <submittedName>
        <fullName evidence="8">Alkaline phosphatase family protein</fullName>
    </submittedName>
</protein>
<evidence type="ECO:0000256" key="4">
    <source>
        <dbReference type="PIRNR" id="PIRNR031924"/>
    </source>
</evidence>
<accession>A0A507ZD55</accession>
<evidence type="ECO:0000256" key="1">
    <source>
        <dbReference type="ARBA" id="ARBA00022553"/>
    </source>
</evidence>
<comment type="caution">
    <text evidence="8">The sequence shown here is derived from an EMBL/GenBank/DDBJ whole genome shotgun (WGS) entry which is preliminary data.</text>
</comment>
<proteinExistence type="predicted"/>
<keyword evidence="1 5" id="KW-0597">Phosphoprotein</keyword>
<dbReference type="Gene3D" id="3.30.1360.150">
    <property type="match status" value="1"/>
</dbReference>
<evidence type="ECO:0000256" key="5">
    <source>
        <dbReference type="PIRSR" id="PIRSR031924-50"/>
    </source>
</evidence>
<dbReference type="SUPFAM" id="SSF53649">
    <property type="entry name" value="Alkaline phosphatase-like"/>
    <property type="match status" value="1"/>
</dbReference>
<dbReference type="InterPro" id="IPR002591">
    <property type="entry name" value="Phosphodiest/P_Trfase"/>
</dbReference>
<dbReference type="Pfam" id="PF01663">
    <property type="entry name" value="Phosphodiest"/>
    <property type="match status" value="1"/>
</dbReference>
<keyword evidence="3 7" id="KW-0732">Signal</keyword>
<evidence type="ECO:0000256" key="2">
    <source>
        <dbReference type="ARBA" id="ARBA00022723"/>
    </source>
</evidence>